<keyword evidence="2" id="KW-0378">Hydrolase</keyword>
<dbReference type="EMBL" id="JAGGLV010000003">
    <property type="protein sequence ID" value="MBP2111082.1"/>
    <property type="molecule type" value="Genomic_DNA"/>
</dbReference>
<feature type="domain" description="Nudix hydrolase" evidence="3">
    <location>
        <begin position="5"/>
        <end position="138"/>
    </location>
</feature>
<dbReference type="PANTHER" id="PTHR43046:SF16">
    <property type="entry name" value="ADP-RIBOSE PYROPHOSPHATASE YJHB-RELATED"/>
    <property type="match status" value="1"/>
</dbReference>
<dbReference type="CDD" id="cd04683">
    <property type="entry name" value="NUDIX_Hydrolase"/>
    <property type="match status" value="1"/>
</dbReference>
<dbReference type="InterPro" id="IPR015797">
    <property type="entry name" value="NUDIX_hydrolase-like_dom_sf"/>
</dbReference>
<dbReference type="PROSITE" id="PS51462">
    <property type="entry name" value="NUDIX"/>
    <property type="match status" value="1"/>
</dbReference>
<gene>
    <name evidence="4" type="ORF">J2Z70_001223</name>
</gene>
<reference evidence="4 5" key="1">
    <citation type="submission" date="2021-03" db="EMBL/GenBank/DDBJ databases">
        <title>Genomic Encyclopedia of Type Strains, Phase IV (KMG-IV): sequencing the most valuable type-strain genomes for metagenomic binning, comparative biology and taxonomic classification.</title>
        <authorList>
            <person name="Goeker M."/>
        </authorList>
    </citation>
    <scope>NUCLEOTIDE SEQUENCE [LARGE SCALE GENOMIC DNA]</scope>
    <source>
        <strain evidence="4 5">DSM 101953</strain>
    </source>
</reference>
<dbReference type="Gene3D" id="3.90.79.10">
    <property type="entry name" value="Nucleoside Triphosphate Pyrophosphohydrolase"/>
    <property type="match status" value="1"/>
</dbReference>
<evidence type="ECO:0000256" key="2">
    <source>
        <dbReference type="ARBA" id="ARBA00022801"/>
    </source>
</evidence>
<comment type="caution">
    <text evidence="4">The sequence shown here is derived from an EMBL/GenBank/DDBJ whole genome shotgun (WGS) entry which is preliminary data.</text>
</comment>
<dbReference type="RefSeq" id="WP_209870440.1">
    <property type="nucleotide sequence ID" value="NZ_JAGGLV010000003.1"/>
</dbReference>
<dbReference type="Proteomes" id="UP000773462">
    <property type="component" value="Unassembled WGS sequence"/>
</dbReference>
<name>A0ABS4NM00_9BACL</name>
<evidence type="ECO:0000259" key="3">
    <source>
        <dbReference type="PROSITE" id="PS51462"/>
    </source>
</evidence>
<dbReference type="InterPro" id="IPR000086">
    <property type="entry name" value="NUDIX_hydrolase_dom"/>
</dbReference>
<sequence length="144" mass="16296">MEVFRLVSVVHVFLIKDGQVLLLRRKNTGHHDGEYGLPAGKLEGGEPLHTAAIREVREECGAVIAPADLTLIGTMHLRTSGDERVDFFFRAEQWSGVIHNMEPDKCDEVSWFPVDALPENIIPFVQEAWNTFRDGVWYAAHGWN</sequence>
<accession>A0ABS4NM00</accession>
<dbReference type="InterPro" id="IPR020084">
    <property type="entry name" value="NUDIX_hydrolase_CS"/>
</dbReference>
<dbReference type="PROSITE" id="PS00893">
    <property type="entry name" value="NUDIX_BOX"/>
    <property type="match status" value="1"/>
</dbReference>
<proteinExistence type="predicted"/>
<evidence type="ECO:0000256" key="1">
    <source>
        <dbReference type="ARBA" id="ARBA00001946"/>
    </source>
</evidence>
<keyword evidence="5" id="KW-1185">Reference proteome</keyword>
<dbReference type="PANTHER" id="PTHR43046">
    <property type="entry name" value="GDP-MANNOSE MANNOSYL HYDROLASE"/>
    <property type="match status" value="1"/>
</dbReference>
<evidence type="ECO:0000313" key="5">
    <source>
        <dbReference type="Proteomes" id="UP000773462"/>
    </source>
</evidence>
<comment type="cofactor">
    <cofactor evidence="1">
        <name>Mg(2+)</name>
        <dbReference type="ChEBI" id="CHEBI:18420"/>
    </cofactor>
</comment>
<dbReference type="Pfam" id="PF00293">
    <property type="entry name" value="NUDIX"/>
    <property type="match status" value="1"/>
</dbReference>
<dbReference type="SUPFAM" id="SSF55811">
    <property type="entry name" value="Nudix"/>
    <property type="match status" value="1"/>
</dbReference>
<evidence type="ECO:0000313" key="4">
    <source>
        <dbReference type="EMBL" id="MBP2111082.1"/>
    </source>
</evidence>
<organism evidence="4 5">
    <name type="scientific">Paenibacillus silagei</name>
    <dbReference type="NCBI Taxonomy" id="1670801"/>
    <lineage>
        <taxon>Bacteria</taxon>
        <taxon>Bacillati</taxon>
        <taxon>Bacillota</taxon>
        <taxon>Bacilli</taxon>
        <taxon>Bacillales</taxon>
        <taxon>Paenibacillaceae</taxon>
        <taxon>Paenibacillus</taxon>
    </lineage>
</organism>
<protein>
    <submittedName>
        <fullName evidence="4">8-oxo-dGTP pyrophosphatase MutT (NUDIX family)</fullName>
    </submittedName>
</protein>